<comment type="subcellular location">
    <subcellularLocation>
        <location evidence="2 8">Cell outer membrane</location>
        <topology evidence="2 8">Lipid-anchor</topology>
    </subcellularLocation>
</comment>
<dbReference type="EMBL" id="CP005750">
    <property type="protein sequence ID" value="AHH11331.1"/>
    <property type="molecule type" value="Genomic_DNA"/>
</dbReference>
<evidence type="ECO:0000256" key="8">
    <source>
        <dbReference type="RuleBase" id="RU363105"/>
    </source>
</evidence>
<evidence type="ECO:0000256" key="4">
    <source>
        <dbReference type="ARBA" id="ARBA00023136"/>
    </source>
</evidence>
<geneLocation type="plasmid" evidence="10">
    <name>unnamed</name>
</geneLocation>
<dbReference type="AlphaFoldDB" id="W5T212"/>
<evidence type="ECO:0000256" key="9">
    <source>
        <dbReference type="SAM" id="MobiDB-lite"/>
    </source>
</evidence>
<proteinExistence type="predicted"/>
<evidence type="ECO:0000313" key="10">
    <source>
        <dbReference type="EMBL" id="AHH11331.1"/>
    </source>
</evidence>
<dbReference type="Pfam" id="PF00921">
    <property type="entry name" value="Lipoprotein_2"/>
    <property type="match status" value="1"/>
</dbReference>
<feature type="region of interest" description="Disordered" evidence="9">
    <location>
        <begin position="176"/>
        <end position="199"/>
    </location>
</feature>
<dbReference type="HOGENOM" id="CLU_054711_5_0_12"/>
<keyword evidence="7 8" id="KW-0449">Lipoprotein</keyword>
<dbReference type="InterPro" id="IPR000680">
    <property type="entry name" value="Borrelia_lipo"/>
</dbReference>
<evidence type="ECO:0000256" key="7">
    <source>
        <dbReference type="ARBA" id="ARBA00023288"/>
    </source>
</evidence>
<accession>W5T212</accession>
<gene>
    <name evidence="10" type="ORF">BCO_0127204</name>
</gene>
<keyword evidence="10" id="KW-0614">Plasmid</keyword>
<dbReference type="PROSITE" id="PS51257">
    <property type="entry name" value="PROKAR_LIPOPROTEIN"/>
    <property type="match status" value="1"/>
</dbReference>
<evidence type="ECO:0000256" key="2">
    <source>
        <dbReference type="ARBA" id="ARBA00004459"/>
    </source>
</evidence>
<organism evidence="10">
    <name type="scientific">Borrelia coriaceae ATCC 43381</name>
    <dbReference type="NCBI Taxonomy" id="1408429"/>
    <lineage>
        <taxon>Bacteria</taxon>
        <taxon>Pseudomonadati</taxon>
        <taxon>Spirochaetota</taxon>
        <taxon>Spirochaetia</taxon>
        <taxon>Spirochaetales</taxon>
        <taxon>Borreliaceae</taxon>
        <taxon>Borrelia</taxon>
    </lineage>
</organism>
<sequence length="219" mass="22922">MKINIKNIRVKSICATLFISLFLSCNNGIEEFEKRNTFLSSLANLGNDFLDVFTSFGDMVTDTLGFKAATPKAKVGDYFKTVKEAVEGVKGKLNTIVEDMKSSNNPNAFATEAAVTKLVSEKLTKMIEGAKIVSEVIGNASELLGDVAETNAGAIGDVDNLVKGIKNIVDIVLKNEGNPDAGDDTSSVDESNGNAGAKRVTATAGAGKLFGSDSADTAG</sequence>
<comment type="function">
    <text evidence="1 8">The Vlp and Vsp proteins are antigenically distinct proteins, only one vlp or vsp gene is transcriptionally active at any one time. Switching between these genes is a mechanism of host immune response evasion.</text>
</comment>
<evidence type="ECO:0000256" key="3">
    <source>
        <dbReference type="ARBA" id="ARBA00022729"/>
    </source>
</evidence>
<protein>
    <recommendedName>
        <fullName evidence="8">Variable large protein</fullName>
    </recommendedName>
</protein>
<evidence type="ECO:0000256" key="1">
    <source>
        <dbReference type="ARBA" id="ARBA00003932"/>
    </source>
</evidence>
<evidence type="ECO:0000256" key="5">
    <source>
        <dbReference type="ARBA" id="ARBA00023139"/>
    </source>
</evidence>
<keyword evidence="3" id="KW-0732">Signal</keyword>
<keyword evidence="4 8" id="KW-0472">Membrane</keyword>
<evidence type="ECO:0000256" key="6">
    <source>
        <dbReference type="ARBA" id="ARBA00023237"/>
    </source>
</evidence>
<reference evidence="10" key="1">
    <citation type="submission" date="2013-04" db="EMBL/GenBank/DDBJ databases">
        <title>Comparative Genomics of Relapsing Fever Spirochetes.</title>
        <authorList>
            <person name="Schwan T.G."/>
            <person name="Raffel S.J."/>
            <person name="Porcella S.F."/>
            <person name="Martens C.A."/>
            <person name="Bruno D.P."/>
            <person name="Ricklefs S.M."/>
            <person name="Barbian K.B."/>
        </authorList>
    </citation>
    <scope>NUCLEOTIDE SEQUENCE</scope>
    <source>
        <strain evidence="10">Co53</strain>
        <plasmid evidence="10">unnamed</plasmid>
    </source>
</reference>
<name>W5T212_9SPIR</name>
<dbReference type="GO" id="GO:0009279">
    <property type="term" value="C:cell outer membrane"/>
    <property type="evidence" value="ECO:0007669"/>
    <property type="project" value="UniProtKB-SubCell"/>
</dbReference>
<keyword evidence="6 8" id="KW-0998">Cell outer membrane</keyword>
<keyword evidence="5 8" id="KW-0564">Palmitate</keyword>
<dbReference type="SUPFAM" id="SSF74748">
    <property type="entry name" value="Variable surface antigen VlsE"/>
    <property type="match status" value="1"/>
</dbReference>